<evidence type="ECO:0000313" key="5">
    <source>
        <dbReference type="Proteomes" id="UP000825935"/>
    </source>
</evidence>
<feature type="region of interest" description="Disordered" evidence="3">
    <location>
        <begin position="41"/>
        <end position="73"/>
    </location>
</feature>
<accession>A0A8T2QCM4</accession>
<feature type="repeat" description="PPR" evidence="2">
    <location>
        <begin position="340"/>
        <end position="370"/>
    </location>
</feature>
<dbReference type="GO" id="GO:0007005">
    <property type="term" value="P:mitochondrion organization"/>
    <property type="evidence" value="ECO:0007669"/>
    <property type="project" value="TreeGrafter"/>
</dbReference>
<dbReference type="Pfam" id="PF01535">
    <property type="entry name" value="PPR"/>
    <property type="match status" value="3"/>
</dbReference>
<dbReference type="Gene3D" id="1.25.40.10">
    <property type="entry name" value="Tetratricopeptide repeat domain"/>
    <property type="match status" value="4"/>
</dbReference>
<dbReference type="GO" id="GO:0006396">
    <property type="term" value="P:RNA processing"/>
    <property type="evidence" value="ECO:0007669"/>
    <property type="project" value="TreeGrafter"/>
</dbReference>
<reference evidence="4" key="1">
    <citation type="submission" date="2021-08" db="EMBL/GenBank/DDBJ databases">
        <title>WGS assembly of Ceratopteris richardii.</title>
        <authorList>
            <person name="Marchant D.B."/>
            <person name="Chen G."/>
            <person name="Jenkins J."/>
            <person name="Shu S."/>
            <person name="Leebens-Mack J."/>
            <person name="Grimwood J."/>
            <person name="Schmutz J."/>
            <person name="Soltis P."/>
            <person name="Soltis D."/>
            <person name="Chen Z.-H."/>
        </authorList>
    </citation>
    <scope>NUCLEOTIDE SEQUENCE</scope>
    <source>
        <strain evidence="4">Whitten #5841</strain>
        <tissue evidence="4">Leaf</tissue>
    </source>
</reference>
<dbReference type="PANTHER" id="PTHR47934:SF6">
    <property type="entry name" value="MITOCHONDRIAL GROUP I INTRON SPLICING FACTOR CCM1-RELATED"/>
    <property type="match status" value="1"/>
</dbReference>
<dbReference type="OMA" id="CESKAVD"/>
<dbReference type="PANTHER" id="PTHR47934">
    <property type="entry name" value="PENTATRICOPEPTIDE REPEAT-CONTAINING PROTEIN PET309, MITOCHONDRIAL"/>
    <property type="match status" value="1"/>
</dbReference>
<dbReference type="Proteomes" id="UP000825935">
    <property type="component" value="Chromosome 36"/>
</dbReference>
<organism evidence="4 5">
    <name type="scientific">Ceratopteris richardii</name>
    <name type="common">Triangle waterfern</name>
    <dbReference type="NCBI Taxonomy" id="49495"/>
    <lineage>
        <taxon>Eukaryota</taxon>
        <taxon>Viridiplantae</taxon>
        <taxon>Streptophyta</taxon>
        <taxon>Embryophyta</taxon>
        <taxon>Tracheophyta</taxon>
        <taxon>Polypodiopsida</taxon>
        <taxon>Polypodiidae</taxon>
        <taxon>Polypodiales</taxon>
        <taxon>Pteridineae</taxon>
        <taxon>Pteridaceae</taxon>
        <taxon>Parkerioideae</taxon>
        <taxon>Ceratopteris</taxon>
    </lineage>
</organism>
<dbReference type="EMBL" id="CM035441">
    <property type="protein sequence ID" value="KAH7281436.1"/>
    <property type="molecule type" value="Genomic_DNA"/>
</dbReference>
<dbReference type="GO" id="GO:0003729">
    <property type="term" value="F:mRNA binding"/>
    <property type="evidence" value="ECO:0007669"/>
    <property type="project" value="TreeGrafter"/>
</dbReference>
<feature type="repeat" description="PPR" evidence="2">
    <location>
        <begin position="478"/>
        <end position="508"/>
    </location>
</feature>
<gene>
    <name evidence="4" type="ORF">KP509_36G047600</name>
</gene>
<feature type="repeat" description="PPR" evidence="2">
    <location>
        <begin position="374"/>
        <end position="408"/>
    </location>
</feature>
<dbReference type="InterPro" id="IPR002885">
    <property type="entry name" value="PPR_rpt"/>
</dbReference>
<proteinExistence type="predicted"/>
<dbReference type="InterPro" id="IPR051114">
    <property type="entry name" value="Mito_RNA_Proc_CCM1"/>
</dbReference>
<dbReference type="OrthoDB" id="185373at2759"/>
<dbReference type="Pfam" id="PF12854">
    <property type="entry name" value="PPR_1"/>
    <property type="match status" value="1"/>
</dbReference>
<keyword evidence="5" id="KW-1185">Reference proteome</keyword>
<comment type="caution">
    <text evidence="4">The sequence shown here is derived from an EMBL/GenBank/DDBJ whole genome shotgun (WGS) entry which is preliminary data.</text>
</comment>
<dbReference type="NCBIfam" id="TIGR00756">
    <property type="entry name" value="PPR"/>
    <property type="match status" value="6"/>
</dbReference>
<dbReference type="AlphaFoldDB" id="A0A8T2QCM4"/>
<protein>
    <recommendedName>
        <fullName evidence="6">Pentatricopeptide repeat-containing protein</fullName>
    </recommendedName>
</protein>
<name>A0A8T2QCM4_CERRI</name>
<evidence type="ECO:0000256" key="1">
    <source>
        <dbReference type="ARBA" id="ARBA00022737"/>
    </source>
</evidence>
<evidence type="ECO:0000313" key="4">
    <source>
        <dbReference type="EMBL" id="KAH7281436.1"/>
    </source>
</evidence>
<sequence>MCDPKRCMALIWRDTSSRSRALLLFRYRGLQYTAQVLSLSDNAPKSDEGGPLMSKHGSLLKEHGPRNHEGLFGSENAMDRISSRQTVFFQDDKPPEQKVRDAFTIKRICRVMESHVWNSNMEDLLRPFTASTLSPQVVAGVVLSQEKVTMAVEFFRWSSRIVKHTPHVYHALLIRLGEANLFDQMWHLLDEMRGHGYSITGTSISILMKAYGAAGMPYQALEVLQQAYTFNVLLDCHIYTTILGILLKAGLVLEAKLIYSKMVQDDCQFDGSAWSTLIRGFSKHQLIADAEKCWQAMERSGCGPALIHYNALIEGLCQSCHLNKALSILSSLKEKGLKPNAYTFNPILASLCEARRFAEAFGLFQDMRDACRPNQSTFNMLLEGLFLNADIGKALELYDWMEEHDLTDSRSYFLLGMGLRKVKHIDKLISVSNCLHAKHGRVNVWLCNSLLHCLIEDSNIVQAAAYFNKMQNGLTDPDVVSFATMISGYCKAQKIDEARGLLTNMTVEPNLFCYTPLISAFLKAERVGDALSLLQEVLGKGLAPNSVTCDFVLRKLSDAGRIDDCLWLLAYIQIKQLQVRRSTLDSIRVLFTKLVGPEKARDVLEALKNQGCCGKSERKK</sequence>
<dbReference type="PROSITE" id="PS51375">
    <property type="entry name" value="PPR"/>
    <property type="match status" value="6"/>
</dbReference>
<feature type="repeat" description="PPR" evidence="2">
    <location>
        <begin position="510"/>
        <end position="544"/>
    </location>
</feature>
<feature type="repeat" description="PPR" evidence="2">
    <location>
        <begin position="305"/>
        <end position="339"/>
    </location>
</feature>
<evidence type="ECO:0000256" key="3">
    <source>
        <dbReference type="SAM" id="MobiDB-lite"/>
    </source>
</evidence>
<dbReference type="Pfam" id="PF13041">
    <property type="entry name" value="PPR_2"/>
    <property type="match status" value="1"/>
</dbReference>
<evidence type="ECO:0008006" key="6">
    <source>
        <dbReference type="Google" id="ProtNLM"/>
    </source>
</evidence>
<evidence type="ECO:0000256" key="2">
    <source>
        <dbReference type="PROSITE-ProRule" id="PRU00708"/>
    </source>
</evidence>
<dbReference type="GO" id="GO:0005739">
    <property type="term" value="C:mitochondrion"/>
    <property type="evidence" value="ECO:0007669"/>
    <property type="project" value="TreeGrafter"/>
</dbReference>
<keyword evidence="1" id="KW-0677">Repeat</keyword>
<feature type="repeat" description="PPR" evidence="2">
    <location>
        <begin position="270"/>
        <end position="304"/>
    </location>
</feature>
<feature type="compositionally biased region" description="Basic and acidic residues" evidence="3">
    <location>
        <begin position="59"/>
        <end position="69"/>
    </location>
</feature>
<dbReference type="InterPro" id="IPR011990">
    <property type="entry name" value="TPR-like_helical_dom_sf"/>
</dbReference>